<evidence type="ECO:0000256" key="12">
    <source>
        <dbReference type="ARBA" id="ARBA00023180"/>
    </source>
</evidence>
<name>A0A212ER96_DANPL</name>
<evidence type="ECO:0000259" key="17">
    <source>
        <dbReference type="PROSITE" id="PS50025"/>
    </source>
</evidence>
<dbReference type="PROSITE" id="PS01187">
    <property type="entry name" value="EGF_CA"/>
    <property type="match status" value="1"/>
</dbReference>
<evidence type="ECO:0000256" key="5">
    <source>
        <dbReference type="ARBA" id="ARBA00022729"/>
    </source>
</evidence>
<dbReference type="PROSITE" id="PS00232">
    <property type="entry name" value="CADHERIN_1"/>
    <property type="match status" value="12"/>
</dbReference>
<evidence type="ECO:0000313" key="20">
    <source>
        <dbReference type="EMBL" id="OWR43974.1"/>
    </source>
</evidence>
<feature type="domain" description="Cadherin" evidence="19">
    <location>
        <begin position="2356"/>
        <end position="2449"/>
    </location>
</feature>
<feature type="domain" description="Cadherin" evidence="19">
    <location>
        <begin position="1924"/>
        <end position="2040"/>
    </location>
</feature>
<dbReference type="PROSITE" id="PS50268">
    <property type="entry name" value="CADHERIN_2"/>
    <property type="match status" value="34"/>
</dbReference>
<dbReference type="GO" id="GO:0007163">
    <property type="term" value="P:establishment or maintenance of cell polarity"/>
    <property type="evidence" value="ECO:0007669"/>
    <property type="project" value="UniProtKB-ARBA"/>
</dbReference>
<feature type="domain" description="Laminin G" evidence="17">
    <location>
        <begin position="4041"/>
        <end position="4231"/>
    </location>
</feature>
<feature type="domain" description="Cadherin" evidence="19">
    <location>
        <begin position="3002"/>
        <end position="3113"/>
    </location>
</feature>
<evidence type="ECO:0000256" key="13">
    <source>
        <dbReference type="PROSITE-ProRule" id="PRU00043"/>
    </source>
</evidence>
<dbReference type="Pfam" id="PF00028">
    <property type="entry name" value="Cadherin"/>
    <property type="match status" value="23"/>
</dbReference>
<feature type="domain" description="Cadherin" evidence="19">
    <location>
        <begin position="3526"/>
        <end position="3630"/>
    </location>
</feature>
<feature type="domain" description="Cadherin" evidence="19">
    <location>
        <begin position="3214"/>
        <end position="3317"/>
    </location>
</feature>
<dbReference type="CDD" id="cd11304">
    <property type="entry name" value="Cadherin_repeat"/>
    <property type="match status" value="33"/>
</dbReference>
<dbReference type="Proteomes" id="UP000007151">
    <property type="component" value="Unassembled WGS sequence"/>
</dbReference>
<dbReference type="InterPro" id="IPR015919">
    <property type="entry name" value="Cadherin-like_sf"/>
</dbReference>
<feature type="domain" description="Cadherin" evidence="19">
    <location>
        <begin position="382"/>
        <end position="475"/>
    </location>
</feature>
<evidence type="ECO:0000256" key="9">
    <source>
        <dbReference type="ARBA" id="ARBA00022989"/>
    </source>
</evidence>
<feature type="domain" description="Cadherin" evidence="19">
    <location>
        <begin position="3114"/>
        <end position="3213"/>
    </location>
</feature>
<evidence type="ECO:0000256" key="10">
    <source>
        <dbReference type="ARBA" id="ARBA00023136"/>
    </source>
</evidence>
<dbReference type="PANTHER" id="PTHR24026">
    <property type="entry name" value="FAT ATYPICAL CADHERIN-RELATED"/>
    <property type="match status" value="1"/>
</dbReference>
<evidence type="ECO:0000256" key="3">
    <source>
        <dbReference type="ARBA" id="ARBA00022536"/>
    </source>
</evidence>
<reference evidence="20 21" key="1">
    <citation type="journal article" date="2011" name="Cell">
        <title>The monarch butterfly genome yields insights into long-distance migration.</title>
        <authorList>
            <person name="Zhan S."/>
            <person name="Merlin C."/>
            <person name="Boore J.L."/>
            <person name="Reppert S.M."/>
        </authorList>
    </citation>
    <scope>NUCLEOTIDE SEQUENCE [LARGE SCALE GENOMIC DNA]</scope>
    <source>
        <strain evidence="20">F-2</strain>
    </source>
</reference>
<feature type="domain" description="EGF-like" evidence="18">
    <location>
        <begin position="4236"/>
        <end position="4281"/>
    </location>
</feature>
<feature type="domain" description="Cadherin" evidence="19">
    <location>
        <begin position="2770"/>
        <end position="2901"/>
    </location>
</feature>
<evidence type="ECO:0000256" key="2">
    <source>
        <dbReference type="ARBA" id="ARBA00004651"/>
    </source>
</evidence>
<dbReference type="SMART" id="SM00112">
    <property type="entry name" value="CA"/>
    <property type="match status" value="34"/>
</dbReference>
<dbReference type="SMART" id="SM00181">
    <property type="entry name" value="EGF"/>
    <property type="match status" value="5"/>
</dbReference>
<feature type="transmembrane region" description="Helical" evidence="16">
    <location>
        <begin position="4426"/>
        <end position="4448"/>
    </location>
</feature>
<dbReference type="Gene3D" id="2.10.25.10">
    <property type="entry name" value="Laminin"/>
    <property type="match status" value="3"/>
</dbReference>
<dbReference type="GO" id="GO:0007424">
    <property type="term" value="P:open tracheal system development"/>
    <property type="evidence" value="ECO:0007669"/>
    <property type="project" value="UniProtKB-ARBA"/>
</dbReference>
<feature type="domain" description="Cadherin" evidence="19">
    <location>
        <begin position="697"/>
        <end position="779"/>
    </location>
</feature>
<comment type="caution">
    <text evidence="20">The sequence shown here is derived from an EMBL/GenBank/DDBJ whole genome shotgun (WGS) entry which is preliminary data.</text>
</comment>
<feature type="domain" description="Cadherin" evidence="19">
    <location>
        <begin position="258"/>
        <end position="366"/>
    </location>
</feature>
<dbReference type="PROSITE" id="PS50025">
    <property type="entry name" value="LAM_G_DOMAIN"/>
    <property type="match status" value="1"/>
</dbReference>
<evidence type="ECO:0000256" key="16">
    <source>
        <dbReference type="SAM" id="Phobius"/>
    </source>
</evidence>
<dbReference type="CDD" id="cd00055">
    <property type="entry name" value="EGF_Lam"/>
    <property type="match status" value="1"/>
</dbReference>
<feature type="domain" description="Cadherin" evidence="19">
    <location>
        <begin position="583"/>
        <end position="688"/>
    </location>
</feature>
<dbReference type="GO" id="GO:0030855">
    <property type="term" value="P:epithelial cell differentiation"/>
    <property type="evidence" value="ECO:0007669"/>
    <property type="project" value="UniProtKB-ARBA"/>
</dbReference>
<feature type="domain" description="Cadherin" evidence="19">
    <location>
        <begin position="3421"/>
        <end position="3525"/>
    </location>
</feature>
<dbReference type="InterPro" id="IPR000152">
    <property type="entry name" value="EGF-type_Asp/Asn_hydroxyl_site"/>
</dbReference>
<feature type="domain" description="EGF-like" evidence="18">
    <location>
        <begin position="4321"/>
        <end position="4356"/>
    </location>
</feature>
<dbReference type="FunFam" id="2.60.40.60:FF:000066">
    <property type="entry name" value="FAT atypical cadherin 1"/>
    <property type="match status" value="1"/>
</dbReference>
<feature type="domain" description="Cadherin" evidence="19">
    <location>
        <begin position="2247"/>
        <end position="2348"/>
    </location>
</feature>
<feature type="domain" description="Cadherin" evidence="19">
    <location>
        <begin position="137"/>
        <end position="257"/>
    </location>
</feature>
<feature type="domain" description="Cadherin" evidence="19">
    <location>
        <begin position="1264"/>
        <end position="1367"/>
    </location>
</feature>
<keyword evidence="11 14" id="KW-1015">Disulfide bond</keyword>
<feature type="region of interest" description="Disordered" evidence="15">
    <location>
        <begin position="4709"/>
        <end position="4732"/>
    </location>
</feature>
<dbReference type="FunFam" id="2.60.40.60:FF:000033">
    <property type="entry name" value="FAT atypical cadherin 1"/>
    <property type="match status" value="1"/>
</dbReference>
<keyword evidence="4 16" id="KW-0812">Transmembrane</keyword>
<keyword evidence="21" id="KW-1185">Reference proteome</keyword>
<dbReference type="FunFam" id="2.60.40.60:FF:000013">
    <property type="entry name" value="Cadherin EGF LAG seven-pass G-type receptor"/>
    <property type="match status" value="1"/>
</dbReference>
<dbReference type="InterPro" id="IPR013320">
    <property type="entry name" value="ConA-like_dom_sf"/>
</dbReference>
<dbReference type="FunFam" id="2.60.40.60:FF:000084">
    <property type="entry name" value="FAT atypical cadherin 3"/>
    <property type="match status" value="1"/>
</dbReference>
<evidence type="ECO:0000256" key="8">
    <source>
        <dbReference type="ARBA" id="ARBA00022889"/>
    </source>
</evidence>
<protein>
    <submittedName>
        <fullName evidence="20">Fat cadherin-related tumor suppressor protein</fullName>
    </submittedName>
</protein>
<feature type="disulfide bond" evidence="14">
    <location>
        <begin position="4310"/>
        <end position="4319"/>
    </location>
</feature>
<keyword evidence="6" id="KW-0677">Repeat</keyword>
<feature type="domain" description="Cadherin" evidence="19">
    <location>
        <begin position="3631"/>
        <end position="3735"/>
    </location>
</feature>
<dbReference type="Gene3D" id="2.60.40.60">
    <property type="entry name" value="Cadherins"/>
    <property type="match status" value="34"/>
</dbReference>
<evidence type="ECO:0000256" key="15">
    <source>
        <dbReference type="SAM" id="MobiDB-lite"/>
    </source>
</evidence>
<proteinExistence type="predicted"/>
<dbReference type="FunFam" id="2.60.40.60:FF:000039">
    <property type="entry name" value="FAT atypical cadherin 3"/>
    <property type="match status" value="1"/>
</dbReference>
<dbReference type="FunFam" id="2.60.40.60:FF:000026">
    <property type="entry name" value="FAT atypical cadherin 1"/>
    <property type="match status" value="1"/>
</dbReference>
<evidence type="ECO:0000256" key="7">
    <source>
        <dbReference type="ARBA" id="ARBA00022837"/>
    </source>
</evidence>
<dbReference type="PROSITE" id="PS00022">
    <property type="entry name" value="EGF_1"/>
    <property type="match status" value="3"/>
</dbReference>
<feature type="region of interest" description="Disordered" evidence="15">
    <location>
        <begin position="4594"/>
        <end position="4646"/>
    </location>
</feature>
<dbReference type="PROSITE" id="PS00010">
    <property type="entry name" value="ASX_HYDROXYL"/>
    <property type="match status" value="1"/>
</dbReference>
<dbReference type="FunFam" id="2.60.40.60:FF:000015">
    <property type="entry name" value="FAT atypical cadherin 1"/>
    <property type="match status" value="2"/>
</dbReference>
<dbReference type="InterPro" id="IPR002049">
    <property type="entry name" value="LE_dom"/>
</dbReference>
<feature type="domain" description="Cadherin" evidence="19">
    <location>
        <begin position="2041"/>
        <end position="2143"/>
    </location>
</feature>
<evidence type="ECO:0000259" key="19">
    <source>
        <dbReference type="PROSITE" id="PS50268"/>
    </source>
</evidence>
<feature type="domain" description="Cadherin" evidence="19">
    <location>
        <begin position="3318"/>
        <end position="3420"/>
    </location>
</feature>
<sequence length="4732" mass="511148">MTLTRQMEPFTACILYSGEGSGRVLKELNTDGYNRSMSTSIMTTVTEQHNSKLRRGHCNLVPSELASCSYSETALETRRCLFSATTLPITRHSFRDHTRSSQEMECGRVLLVLALLSGVRGAGPGPPTPPMDVLSFKNALYNVSIPENSPPRTYTVQPPAADPMGVYLPSPDTRVRFRIKHGDRDKFFKAEERIVGDFCFLSIRTRAGNADVLNRERKDLFRLEIRATAHFPNGRQLEADTTVVVEVTDENDLSPLFYPTQYEALVAEDTPLHSSIARVSAEDADLGINGEIYYSLAEKTDRFAVHPTSGVVTITRSLSIMESSRHEVTVLAHDRASLISHGADAPAARASLLVHVIQANLNAPQLNVRHLPVLMENSSAEIYAIVEVTDKDTGEHGRIASLEIVDGDPDGHFRVKNSAQQGEYDVIAHALLDRQNAPLGYNLTLKATDAGKPPRSSYLTLPITLVDINDNSPVFSREIYEASLPETAPPNTPVIRLKVSDRNQGSNARVYIEIVGGNEGGEFIVNPDTGVLYTAIPLDAEEKSLYTLTVSAIDQGNAGIRKQSSAKVKIAIIDANDNDPVFEREEIEVSLQENGATGVIVARIVARDADSGENAYISYSIANLQPVPFEIDHFSGAVRTTRLLDYESMRREYILQIRASDWGLPYRRQAEMRLTVRLEDVNDNRPQFERVDCVGYLSRNLAIGLEIVTLSAIDFDSGDVVSYRIIGGNEDNCFSLDSSTGVLILACDLSDLRTETRILNVTATDGTHFADAATLTLHLVSGSTGGSSSSDSTNLECRDTGVARRLTELLAAAERSNAPIDFAEDFPLAPSRYGENLHYPEFIDFPVEIKVNESVALGTSLVHLRARDRDLGYNGLLVYAISGGDADSAFRIDPVTGELKVIGYLDRERESEYYLNITVYDLGHPQRSASRLLPVTVLDVNDNPPKFEKTLASFRVTENAINGTAIFHANATDRDSGEYGHVTYTLSGGGEDEFCIDRESGVLLVCAPLDRERRALYEITIRATDGGGLRAEALVRVAVDDVNDNAPKFSLSAYSARIREDVPIGTLVAVLEAFDPDLGAGGIVSYSLPDQSADDITFTVDSTSGTLRTAKQLDFEERQVYGVTVRATDGGRPAMWSEATLIVEVADVDENAYTPVFAERQALSASVPEDAPPGTVVLSAAATDADPPGRDSRLAYYIVAGSGKAHFSIDDTGVIRSQTPLDRETTAHYWLTVCAQDHGLVPRHSCVEVYIEVEDVNDMSPWPEQAEYSASVPEHCAGGTSVARVVALDADASPTPARLRYSIVAGNPDGLFSIDEYTGSITTTGRTLDREAAATHALEVAVSDGELSGSARVRVTLTDLNDHAPAFTQRFYDVRVPAPITQDDEGARVEGPDISAELDNESDAEEEEEGSGAHQVWDEWEDSEPNGIYITTVSALDGDAAENGTVRYSARGRGPARGLLRVHARSGRVYAAPRLALAPHLAYDLAVRACDSAAKPRCSVSRARVRVVSAGGGRAPSVRSVPPLQAAELDAPGFLLALLQAADPDGDALYYDIVDGDPRHQFYVGREDGSLVLARRLLWEEQARYALNVSVSDGLNLVYTTVNITVINDANEGGVNFSRSEYSVEVSESARAGESLVTLQAAAGSGARLLYGLSAARAPAHASLFRLNELTGALELARALDRETAAVHELTVWARDQAPRASVAYARVTVRVHDADEHAPEWGRRLYEARVERGAAPGTLLAALRAADRDAGDAARVLYSLVGGDAAGSFSVDAELGDVRLARSLPAAGPKDYTLHVRASNPPPFSKSSTLPLHIVVVEPEDAPPRFTSEDVVCEVYENEPAGTLVATLEARSSSSVWYSLEGGEGRFSLNPSSGVLSLASPLDYETQDMYNVTVVALNMGGGGARARVTIHVLDRNESPPVLLRHEYHGRISEAAAVGALVTDASRGGAEALVFETTDADSSANRQRAFEILEPRAAGLFRLDPTTAALQLAAPLDYEEQRVHVFTVKVLDMGMPRLPSDSVARVTVEVTNFNDCPPVFSRSVYEATVLLPTAAGVRVLTLNATDPDELDSVDALKYDIIDGDVRGAFSLSPSGSLSVSEPGALGGAGGLHRLRVRVSDGLYSGTARVDVRVREPDNSGLAFQKADYYGSVVENTTKPATIAVLNVLGAALNEHVAFRILNPVEGFEVGLTSGAVRSTGVALDREERDSYTLLLQARSAGGGAERVSHARVHIAVTDVNDNCPVFTERPYIAAVLAGAEPGAPVLRVHAVDADANDNGEVRYEMKRGHGELFRVDRRSGQITLKQTLDAHNQLYSLVIAAFDGGTPACGADATVSVRVWGGGAAPTWRVAHEARSVREDVVPGSALGAPLQARSPLNRQLIYTLHDSPDDLFEIHFDTGTLVARAALDHETACEHSLTVRATDGVTGAFADLALTLTVTDVNDCAPEFDTDEYRAGVSEAAAVGDAVLRVRATDADAGDNGNVTYSLSAWGPEGETGEELAFAVDPATGEVSVAGQLDRERRTAHHLLVTATDGGRPQLLTTAHLFITVEDVNDCSPRMERSVVAALVSEEAARGTAVARVVAWDADERDAARLTFALEGSAGERRALALHPRTGVLSILDGRSWLSPTRSPMRSFNVSVSDGAHAAFARVKLSLAPANRASPHFPHVVHEARALENQPPPLLLTTVKAYDDDAGEYGTVTYSIPSAKLRETFAIDPNSGALTTRVPLDRERRAEWEVPVMASDGGGLLRHTAVRVRVADLNDNAPAFPLREYRAAAKHDRVPGVPFLTLSASDEDVGENARLSYSVYEGELKTDAAGLFAVDPLTGALSFARNASAFGESFAPYRPKLSDPIESISNGTVVFEFEYSIVWVRARDGGGLAGEAGVAVRVLAADERAPLLAPPPPDLFLPEDAPPGTIIAELRAAGGDLPALRLAPSRGLDDLFALDAAGRLVLSAPLDRETAQEHIIGIIAEGSLGSESATMVTTKLHVLDVNEHAPSFHSQPYVVHLAENTPAHSSVLRLMADDPDAGSNGEVKYSLAEVDVEGAEGGGAVPFAVDAHSGWVTTTAALDRETRAEYRLALTARDAGAQARVARGSLVVRLVDYDDCPPRFTQEIYSAEVREDAAAGTVVTRLMVQDDDVSGAPLSYFVSAGDPRARFQVRASGELLVARALDRETEPAYSLSVAATDGKFTAYTAVHITIIDVNDNPPYCVRHRYRVRLSEDAPRGTRLVSLLTRDDDEPQNARLRYFLTGEQAEHFTIHKEMGAVSVAAPLDRETRSTYRLTAHAQDRERSEWACSSEIEVTLDDINDNAPRFSAPLYSVTLPEDAELGTLVAKVHATDDDLGENRLIRYSFVEPTEAFELTADSGIITLRTALDRETRAEHRLLVRASDAGQPPRSATSTVRLTVADVNDNPPEFEFQHYHAAVPEIDAPGTEVVRVMATSRDTGVNADVYYSLVGGDDREDFSVNRSTGIVSIARPLDYERRKEYYLTVQAVDGGSPPLSDHATINITIMDSNDNPPVFSQTSYGAKVREDAGVGVRIVQVIADDADAGTNGRVTYSIARGDPDNCFTIDADTGYISVSSRLDRESKPAYVLEVRARDRGLPALEATAVVNVEVLDANDNPPLFEKTNYTEVVQENKPLGHTILKFIVTDADAPPNSAPYTFDFQSGNEMGAFRLEQDGFLRSATRFNHRIKDRYVLQIRVFDNGTPPLYSDAWVYIKVIEESQYPPVVTPLEIIVNSYLDEFPGGVVGRVFASDRDAYDSYTYSLAPVDRATYPATALFEIDPNDGTLRAAPRLDVGDYRLNVTVNDGKFVGFAIVKITVVLISDEMLAQAVVVRFREVTERDFVLSHRKGFIRAVGEATDCEPNDVVIISVQPSGDETQNQKTRIRRQVPQDLDVAFAVRAQGSDDFLLADTLRRRLHAHLVRLEERTRLVVEELVRAACGGCIQGTCSERVVLATANANAVATDVFSLVAPTHQLRGECVCTPGYTGDRCERAYEENTALGGICECNVASCDPALIPPGVRCCNSDECRISSSVAYFSGDGYLAYRLERGVVEGARLLDDELVVSLRFRTRRPRGTLLYAAGRVDFAVLEIVEGQVQFRMELGSGVARVRAGGSVADGEWHELRLERRGAGVRLAVDRRTAQTQAPPPSAVLDARADRVLLGAMLQRHAHALAPEQVTYGFHGCLSDIKLSGALLPLDEGRTSNDLRAQLVRRVRVRVSSSCPALPPPGPCASQPCLNGGTCRESMVRPDEVISSAAFECSCHARFLGKQCEIDTDPCASQPCLHGGFCTAEGAGSFRCTCGAGLGGARCERGRWCGAGVCAHGGSCEEGEWGPSCRCRGYYGPRCQYDVDECIGEPCLNGATCLNEPGSFRCLCPPDKTGMNCGNPLYSDAVVAGDVVGGGRALRELLAWALEERWPIAVAVMAIVLLVILALLPALWRRSRRPRPPPAPLNSAVEKLPPRASKLSNLEAVRRGRPASCADPPPLNNIDTLRSYGSAGDELEGIPPDYLRNLNIDSVDRKPWSEQMHLHTFVDNKIYNDLKGCNTLVRIPSPAGARRGAGEPHLVGGYHWDCSDWCGGGALPGISEVAGSERPDSSSAPSPPSPRSPRSPRLPRHSPRRTLALPLDTDSATDDHDPLRFTDASSYLLNADEFSAAGDDGTLRARSVREPDAHSLITMLEERHSLLDDDSCSDLSANLCEIEESEAEDGSDKPPPPTSRHTDV</sequence>
<dbReference type="InterPro" id="IPR001881">
    <property type="entry name" value="EGF-like_Ca-bd_dom"/>
</dbReference>
<dbReference type="FunFam" id="2.60.40.60:FF:000020">
    <property type="entry name" value="Dachsous cadherin-related 1b"/>
    <property type="match status" value="8"/>
</dbReference>
<dbReference type="FunFam" id="2.60.40.60:FF:000064">
    <property type="entry name" value="FAT atypical cadherin 1"/>
    <property type="match status" value="1"/>
</dbReference>
<dbReference type="InterPro" id="IPR018097">
    <property type="entry name" value="EGF_Ca-bd_CS"/>
</dbReference>
<comment type="caution">
    <text evidence="14">Lacks conserved residue(s) required for the propagation of feature annotation.</text>
</comment>
<evidence type="ECO:0000256" key="14">
    <source>
        <dbReference type="PROSITE-ProRule" id="PRU00076"/>
    </source>
</evidence>
<evidence type="ECO:0000256" key="4">
    <source>
        <dbReference type="ARBA" id="ARBA00022692"/>
    </source>
</evidence>
<dbReference type="PRINTS" id="PR00205">
    <property type="entry name" value="CADHERIN"/>
</dbReference>
<dbReference type="InParanoid" id="A0A212ER96"/>
<keyword evidence="7 13" id="KW-0106">Calcium</keyword>
<dbReference type="KEGG" id="dpl:KGM_215285"/>
<feature type="domain" description="Cadherin" evidence="19">
    <location>
        <begin position="2561"/>
        <end position="2666"/>
    </location>
</feature>
<dbReference type="Pfam" id="PF02210">
    <property type="entry name" value="Laminin_G_2"/>
    <property type="match status" value="1"/>
</dbReference>
<feature type="domain" description="Cadherin" evidence="19">
    <location>
        <begin position="1421"/>
        <end position="1518"/>
    </location>
</feature>
<feature type="domain" description="Cadherin" evidence="19">
    <location>
        <begin position="1828"/>
        <end position="1923"/>
    </location>
</feature>
<keyword evidence="8" id="KW-0130">Cell adhesion</keyword>
<keyword evidence="12" id="KW-0325">Glycoprotein</keyword>
<comment type="subcellular location">
    <subcellularLocation>
        <location evidence="2">Cell membrane</location>
        <topology evidence="2">Multi-pass membrane protein</topology>
    </subcellularLocation>
    <subcellularLocation>
        <location evidence="1">Cell membrane</location>
        <topology evidence="1">Single-pass type I membrane protein</topology>
    </subcellularLocation>
</comment>
<evidence type="ECO:0000256" key="1">
    <source>
        <dbReference type="ARBA" id="ARBA00004251"/>
    </source>
</evidence>
<feature type="domain" description="Cadherin" evidence="19">
    <location>
        <begin position="1723"/>
        <end position="1827"/>
    </location>
</feature>
<keyword evidence="9 16" id="KW-1133">Transmembrane helix</keyword>
<dbReference type="GO" id="GO:0007156">
    <property type="term" value="P:homophilic cell adhesion via plasma membrane adhesion molecules"/>
    <property type="evidence" value="ECO:0007669"/>
    <property type="project" value="InterPro"/>
</dbReference>
<feature type="disulfide bond" evidence="14">
    <location>
        <begin position="4271"/>
        <end position="4280"/>
    </location>
</feature>
<organism evidence="20 21">
    <name type="scientific">Danaus plexippus plexippus</name>
    <dbReference type="NCBI Taxonomy" id="278856"/>
    <lineage>
        <taxon>Eukaryota</taxon>
        <taxon>Metazoa</taxon>
        <taxon>Ecdysozoa</taxon>
        <taxon>Arthropoda</taxon>
        <taxon>Hexapoda</taxon>
        <taxon>Insecta</taxon>
        <taxon>Pterygota</taxon>
        <taxon>Neoptera</taxon>
        <taxon>Endopterygota</taxon>
        <taxon>Lepidoptera</taxon>
        <taxon>Glossata</taxon>
        <taxon>Ditrysia</taxon>
        <taxon>Papilionoidea</taxon>
        <taxon>Nymphalidae</taxon>
        <taxon>Danainae</taxon>
        <taxon>Danaini</taxon>
        <taxon>Danaina</taxon>
        <taxon>Danaus</taxon>
        <taxon>Danaus</taxon>
    </lineage>
</organism>
<dbReference type="GO" id="GO:0008104">
    <property type="term" value="P:intracellular protein localization"/>
    <property type="evidence" value="ECO:0007669"/>
    <property type="project" value="UniProtKB-ARBA"/>
</dbReference>
<dbReference type="CDD" id="cd00054">
    <property type="entry name" value="EGF_CA"/>
    <property type="match status" value="4"/>
</dbReference>
<accession>A0A212ER96</accession>
<dbReference type="FunFam" id="2.60.40.60:FF:000021">
    <property type="entry name" value="FAT atypical cadherin 1"/>
    <property type="match status" value="1"/>
</dbReference>
<evidence type="ECO:0000313" key="21">
    <source>
        <dbReference type="Proteomes" id="UP000007151"/>
    </source>
</evidence>
<evidence type="ECO:0000256" key="11">
    <source>
        <dbReference type="ARBA" id="ARBA00023157"/>
    </source>
</evidence>
<dbReference type="PANTHER" id="PTHR24026:SF133">
    <property type="entry name" value="CADHERIN-RELATED FAMILY MEMBER 2"/>
    <property type="match status" value="1"/>
</dbReference>
<feature type="domain" description="Cadherin" evidence="19">
    <location>
        <begin position="2450"/>
        <end position="2560"/>
    </location>
</feature>
<dbReference type="CDD" id="cd00110">
    <property type="entry name" value="LamG"/>
    <property type="match status" value="1"/>
</dbReference>
<dbReference type="EMBL" id="AGBW02013106">
    <property type="protein sequence ID" value="OWR43974.1"/>
    <property type="molecule type" value="Genomic_DNA"/>
</dbReference>
<dbReference type="InterPro" id="IPR000742">
    <property type="entry name" value="EGF"/>
</dbReference>
<feature type="disulfide bond" evidence="14">
    <location>
        <begin position="4384"/>
        <end position="4393"/>
    </location>
</feature>
<keyword evidence="10 16" id="KW-0472">Membrane</keyword>
<feature type="domain" description="Cadherin" evidence="19">
    <location>
        <begin position="1050"/>
        <end position="1157"/>
    </location>
</feature>
<dbReference type="InterPro" id="IPR001791">
    <property type="entry name" value="Laminin_G"/>
</dbReference>
<dbReference type="GO" id="GO:0005509">
    <property type="term" value="F:calcium ion binding"/>
    <property type="evidence" value="ECO:0007669"/>
    <property type="project" value="UniProtKB-UniRule"/>
</dbReference>
<feature type="domain" description="Cadherin" evidence="19">
    <location>
        <begin position="476"/>
        <end position="582"/>
    </location>
</feature>
<feature type="domain" description="Cadherin" evidence="19">
    <location>
        <begin position="948"/>
        <end position="1049"/>
    </location>
</feature>
<evidence type="ECO:0000259" key="18">
    <source>
        <dbReference type="PROSITE" id="PS50026"/>
    </source>
</evidence>
<dbReference type="FunFam" id="2.60.40.60:FF:000053">
    <property type="entry name" value="FAT atypical cadherin 3"/>
    <property type="match status" value="1"/>
</dbReference>
<dbReference type="eggNOG" id="KOG1219">
    <property type="taxonomic scope" value="Eukaryota"/>
</dbReference>
<feature type="domain" description="EGF-like" evidence="18">
    <location>
        <begin position="4358"/>
        <end position="4394"/>
    </location>
</feature>
<dbReference type="SMART" id="SM00179">
    <property type="entry name" value="EGF_CA"/>
    <property type="match status" value="2"/>
</dbReference>
<feature type="domain" description="Cadherin" evidence="19">
    <location>
        <begin position="1159"/>
        <end position="1263"/>
    </location>
</feature>
<feature type="domain" description="EGF-like" evidence="18">
    <location>
        <begin position="4283"/>
        <end position="4320"/>
    </location>
</feature>
<dbReference type="PROSITE" id="PS50026">
    <property type="entry name" value="EGF_3"/>
    <property type="match status" value="4"/>
</dbReference>
<feature type="domain" description="Cadherin" evidence="19">
    <location>
        <begin position="1618"/>
        <end position="1722"/>
    </location>
</feature>
<dbReference type="FunCoup" id="A0A212ER96">
    <property type="interactions" value="293"/>
</dbReference>
<dbReference type="Gene3D" id="2.60.120.200">
    <property type="match status" value="1"/>
</dbReference>
<dbReference type="InterPro" id="IPR020894">
    <property type="entry name" value="Cadherin_CS"/>
</dbReference>
<gene>
    <name evidence="20" type="ORF">KGM_215285</name>
</gene>
<dbReference type="GO" id="GO:0048589">
    <property type="term" value="P:developmental growth"/>
    <property type="evidence" value="ECO:0007669"/>
    <property type="project" value="UniProtKB-ARBA"/>
</dbReference>
<dbReference type="SUPFAM" id="SSF49899">
    <property type="entry name" value="Concanavalin A-like lectins/glucanases"/>
    <property type="match status" value="1"/>
</dbReference>
<dbReference type="STRING" id="278856.A0A212ER96"/>
<dbReference type="GO" id="GO:0048513">
    <property type="term" value="P:animal organ development"/>
    <property type="evidence" value="ECO:0007669"/>
    <property type="project" value="UniProtKB-ARBA"/>
</dbReference>
<dbReference type="GO" id="GO:0005886">
    <property type="term" value="C:plasma membrane"/>
    <property type="evidence" value="ECO:0007669"/>
    <property type="project" value="UniProtKB-SubCell"/>
</dbReference>
<feature type="domain" description="Cadherin" evidence="19">
    <location>
        <begin position="2902"/>
        <end position="3001"/>
    </location>
</feature>
<dbReference type="GO" id="GO:0001736">
    <property type="term" value="P:establishment of planar polarity"/>
    <property type="evidence" value="ECO:0007669"/>
    <property type="project" value="UniProtKB-ARBA"/>
</dbReference>
<feature type="domain" description="Cadherin" evidence="19">
    <location>
        <begin position="1518"/>
        <end position="1617"/>
    </location>
</feature>
<dbReference type="FunFam" id="2.60.40.60:FF:000024">
    <property type="entry name" value="FAT atypical cadherin 3"/>
    <property type="match status" value="2"/>
</dbReference>
<dbReference type="FunFam" id="2.60.40.60:FF:000080">
    <property type="entry name" value="FAT atypical cadherin 1"/>
    <property type="match status" value="1"/>
</dbReference>
<feature type="domain" description="Cadherin" evidence="19">
    <location>
        <begin position="2667"/>
        <end position="2769"/>
    </location>
</feature>
<evidence type="ECO:0000256" key="6">
    <source>
        <dbReference type="ARBA" id="ARBA00022737"/>
    </source>
</evidence>
<dbReference type="SUPFAM" id="SSF49313">
    <property type="entry name" value="Cadherin-like"/>
    <property type="match status" value="34"/>
</dbReference>
<dbReference type="InterPro" id="IPR002126">
    <property type="entry name" value="Cadherin-like_dom"/>
</dbReference>
<feature type="domain" description="Cadherin" evidence="19">
    <location>
        <begin position="2144"/>
        <end position="2246"/>
    </location>
</feature>
<keyword evidence="3 14" id="KW-0245">EGF-like domain</keyword>
<dbReference type="SMART" id="SM00282">
    <property type="entry name" value="LamG"/>
    <property type="match status" value="1"/>
</dbReference>
<feature type="domain" description="Cadherin" evidence="19">
    <location>
        <begin position="843"/>
        <end position="947"/>
    </location>
</feature>
<dbReference type="SUPFAM" id="SSF57196">
    <property type="entry name" value="EGF/Laminin"/>
    <property type="match status" value="3"/>
</dbReference>
<feature type="domain" description="Cadherin" evidence="19">
    <location>
        <begin position="3750"/>
        <end position="3839"/>
    </location>
</feature>
<keyword evidence="5" id="KW-0732">Signal</keyword>